<feature type="region of interest" description="Disordered" evidence="5">
    <location>
        <begin position="436"/>
        <end position="455"/>
    </location>
</feature>
<dbReference type="Gene3D" id="3.40.50.300">
    <property type="entry name" value="P-loop containing nucleotide triphosphate hydrolases"/>
    <property type="match status" value="1"/>
</dbReference>
<dbReference type="Gene3D" id="1.10.20.140">
    <property type="match status" value="1"/>
</dbReference>
<evidence type="ECO:0000256" key="4">
    <source>
        <dbReference type="ARBA" id="ARBA00022840"/>
    </source>
</evidence>
<proteinExistence type="inferred from homology"/>
<evidence type="ECO:0000256" key="5">
    <source>
        <dbReference type="SAM" id="MobiDB-lite"/>
    </source>
</evidence>
<dbReference type="InterPro" id="IPR027417">
    <property type="entry name" value="P-loop_NTPase"/>
</dbReference>
<evidence type="ECO:0000313" key="6">
    <source>
        <dbReference type="EMBL" id="VDN96521.1"/>
    </source>
</evidence>
<dbReference type="InterPro" id="IPR036236">
    <property type="entry name" value="Znf_C2H2_sf"/>
</dbReference>
<dbReference type="SUPFAM" id="SSF57667">
    <property type="entry name" value="beta-beta-alpha zinc fingers"/>
    <property type="match status" value="1"/>
</dbReference>
<dbReference type="PANTHER" id="PTHR11088">
    <property type="entry name" value="TRNA DIMETHYLALLYLTRANSFERASE"/>
    <property type="match status" value="1"/>
</dbReference>
<dbReference type="STRING" id="102285.A0A0R3T1C0"/>
<keyword evidence="7" id="KW-1185">Reference proteome</keyword>
<reference evidence="8" key="1">
    <citation type="submission" date="2017-02" db="UniProtKB">
        <authorList>
            <consortium name="WormBaseParasite"/>
        </authorList>
    </citation>
    <scope>IDENTIFICATION</scope>
</reference>
<dbReference type="GO" id="GO:0005524">
    <property type="term" value="F:ATP binding"/>
    <property type="evidence" value="ECO:0007669"/>
    <property type="project" value="UniProtKB-KW"/>
</dbReference>
<dbReference type="GO" id="GO:0052381">
    <property type="term" value="F:tRNA dimethylallyltransferase activity"/>
    <property type="evidence" value="ECO:0007669"/>
    <property type="project" value="InterPro"/>
</dbReference>
<evidence type="ECO:0000256" key="3">
    <source>
        <dbReference type="ARBA" id="ARBA00022741"/>
    </source>
</evidence>
<feature type="compositionally biased region" description="Pro residues" evidence="5">
    <location>
        <begin position="436"/>
        <end position="447"/>
    </location>
</feature>
<name>A0A0R3T1C0_RODNA</name>
<dbReference type="OrthoDB" id="775260at2759"/>
<comment type="similarity">
    <text evidence="1">Belongs to the IPP transferase family.</text>
</comment>
<gene>
    <name evidence="6" type="ORF">HNAJ_LOCUS662</name>
</gene>
<protein>
    <submittedName>
        <fullName evidence="8">tRNA dimethylallyltransferase</fullName>
    </submittedName>
</protein>
<dbReference type="InterPro" id="IPR018022">
    <property type="entry name" value="IPT"/>
</dbReference>
<evidence type="ECO:0000313" key="8">
    <source>
        <dbReference type="WBParaSite" id="HNAJ_0000066201-mRNA-1"/>
    </source>
</evidence>
<dbReference type="Pfam" id="PF01715">
    <property type="entry name" value="IPPT"/>
    <property type="match status" value="1"/>
</dbReference>
<evidence type="ECO:0000256" key="1">
    <source>
        <dbReference type="ARBA" id="ARBA00005842"/>
    </source>
</evidence>
<dbReference type="WBParaSite" id="HNAJ_0000066201-mRNA-1">
    <property type="protein sequence ID" value="HNAJ_0000066201-mRNA-1"/>
    <property type="gene ID" value="HNAJ_0000066201"/>
</dbReference>
<evidence type="ECO:0000313" key="7">
    <source>
        <dbReference type="Proteomes" id="UP000278807"/>
    </source>
</evidence>
<dbReference type="Proteomes" id="UP000278807">
    <property type="component" value="Unassembled WGS sequence"/>
</dbReference>
<evidence type="ECO:0000256" key="2">
    <source>
        <dbReference type="ARBA" id="ARBA00022679"/>
    </source>
</evidence>
<dbReference type="GO" id="GO:0006400">
    <property type="term" value="P:tRNA modification"/>
    <property type="evidence" value="ECO:0007669"/>
    <property type="project" value="TreeGrafter"/>
</dbReference>
<keyword evidence="4" id="KW-0067">ATP-binding</keyword>
<sequence length="510" mass="56746">MACASKALIKGSLLFGIGSQLNILSSKLPVIAICGATGTGKSKLAIELARQLNSEVINVDAVQLYRGLDIATNKVVPEETEGIVHHLLGCLDPIDGFYYNVHHYRRDCCRLIEFLRAQNKAPILVGGTHYYLEAVLWRDFLRISDGHQDRMEFHSESDSKVPNRSWPPELLAQLPPDPKDYYATLMNLDPVSALRHHPNDTRKLQQAILTHFMCKNIDSASPKKASISSSRRSEHPRYPPPESLIFWLDADSGVLKPKLDERVSEMVSRGLVRELDDFLTMAAKSFLPNQSAVNSDSSVSTEEKKAVFQLANAGLLPSTGTEHWCRGVLQSIGFKEFEEYLQLSPAERDSKHGQAMLDEAIERMKNATKRYSKRQVGWINNRFIRRPATGGIPVYRIDVTPILTASTSEMADSLWTSCVLEPCLATLRGECSPPALSPEPFVEPNPEPSSDSSSIPPPPYICASCNGAIFVNYSQFQDHLSSRSHKKRLSSLKKRATNANSISSFNKPIE</sequence>
<reference evidence="6 7" key="2">
    <citation type="submission" date="2018-11" db="EMBL/GenBank/DDBJ databases">
        <authorList>
            <consortium name="Pathogen Informatics"/>
        </authorList>
    </citation>
    <scope>NUCLEOTIDE SEQUENCE [LARGE SCALE GENOMIC DNA]</scope>
</reference>
<dbReference type="SUPFAM" id="SSF52540">
    <property type="entry name" value="P-loop containing nucleoside triphosphate hydrolases"/>
    <property type="match status" value="1"/>
</dbReference>
<dbReference type="HAMAP" id="MF_00185">
    <property type="entry name" value="IPP_trans"/>
    <property type="match status" value="1"/>
</dbReference>
<dbReference type="InterPro" id="IPR039657">
    <property type="entry name" value="Dimethylallyltransferase"/>
</dbReference>
<dbReference type="AlphaFoldDB" id="A0A0R3T1C0"/>
<organism evidence="8">
    <name type="scientific">Rodentolepis nana</name>
    <name type="common">Dwarf tapeworm</name>
    <name type="synonym">Hymenolepis nana</name>
    <dbReference type="NCBI Taxonomy" id="102285"/>
    <lineage>
        <taxon>Eukaryota</taxon>
        <taxon>Metazoa</taxon>
        <taxon>Spiralia</taxon>
        <taxon>Lophotrochozoa</taxon>
        <taxon>Platyhelminthes</taxon>
        <taxon>Cestoda</taxon>
        <taxon>Eucestoda</taxon>
        <taxon>Cyclophyllidea</taxon>
        <taxon>Hymenolepididae</taxon>
        <taxon>Rodentolepis</taxon>
    </lineage>
</organism>
<dbReference type="EMBL" id="UZAE01000200">
    <property type="protein sequence ID" value="VDN96521.1"/>
    <property type="molecule type" value="Genomic_DNA"/>
</dbReference>
<keyword evidence="2" id="KW-0808">Transferase</keyword>
<dbReference type="PANTHER" id="PTHR11088:SF89">
    <property type="entry name" value="TRNA DIMETHYLALLYLTRANSFERASE"/>
    <property type="match status" value="1"/>
</dbReference>
<accession>A0A0R3T1C0</accession>
<dbReference type="GO" id="GO:0005739">
    <property type="term" value="C:mitochondrion"/>
    <property type="evidence" value="ECO:0007669"/>
    <property type="project" value="TreeGrafter"/>
</dbReference>
<keyword evidence="3" id="KW-0547">Nucleotide-binding</keyword>